<evidence type="ECO:0000259" key="3">
    <source>
        <dbReference type="Pfam" id="PF14690"/>
    </source>
</evidence>
<feature type="region of interest" description="Disordered" evidence="1">
    <location>
        <begin position="263"/>
        <end position="286"/>
    </location>
</feature>
<dbReference type="Proteomes" id="UP000032458">
    <property type="component" value="Unassembled WGS sequence"/>
</dbReference>
<proteinExistence type="predicted"/>
<feature type="domain" description="Transposase IS204/IS1001/IS1096/IS1165 DDE" evidence="2">
    <location>
        <begin position="413"/>
        <end position="530"/>
    </location>
</feature>
<dbReference type="NCBIfam" id="NF033550">
    <property type="entry name" value="transpos_ISL3"/>
    <property type="match status" value="1"/>
</dbReference>
<accession>A0A0D7CNE2</accession>
<keyword evidence="5" id="KW-1185">Reference proteome</keyword>
<dbReference type="Pfam" id="PF14690">
    <property type="entry name" value="Zn_ribbon_ISL3"/>
    <property type="match status" value="1"/>
</dbReference>
<comment type="caution">
    <text evidence="4">The sequence shown here is derived from an EMBL/GenBank/DDBJ whole genome shotgun (WGS) entry which is preliminary data.</text>
</comment>
<dbReference type="InterPro" id="IPR029261">
    <property type="entry name" value="Transposase_Znf"/>
</dbReference>
<dbReference type="Pfam" id="PF01610">
    <property type="entry name" value="DDE_Tnp_ISL3"/>
    <property type="match status" value="2"/>
</dbReference>
<evidence type="ECO:0000256" key="1">
    <source>
        <dbReference type="SAM" id="MobiDB-lite"/>
    </source>
</evidence>
<feature type="domain" description="Transposase IS204/IS1001/IS1096/IS1165 zinc-finger" evidence="3">
    <location>
        <begin position="42"/>
        <end position="83"/>
    </location>
</feature>
<evidence type="ECO:0000313" key="4">
    <source>
        <dbReference type="EMBL" id="KIZ17375.1"/>
    </source>
</evidence>
<dbReference type="InterPro" id="IPR047951">
    <property type="entry name" value="Transpos_ISL3"/>
</dbReference>
<dbReference type="PATRIC" id="fig|1240678.4.peg.2676"/>
<reference evidence="4 5" key="1">
    <citation type="submission" date="2014-09" db="EMBL/GenBank/DDBJ databases">
        <title>Draft genome sequence of Streptomyces natalensis ATCC 27448, producer of the antifungal pimaricin.</title>
        <authorList>
            <person name="Mendes M.V."/>
            <person name="Beites T."/>
            <person name="Pires S."/>
            <person name="Santos C.L."/>
            <person name="Moradas-Ferreira P."/>
        </authorList>
    </citation>
    <scope>NUCLEOTIDE SEQUENCE [LARGE SCALE GENOMIC DNA]</scope>
    <source>
        <strain evidence="4 5">ATCC 27448</strain>
    </source>
</reference>
<feature type="compositionally biased region" description="Pro residues" evidence="1">
    <location>
        <begin position="264"/>
        <end position="276"/>
    </location>
</feature>
<dbReference type="PANTHER" id="PTHR33498">
    <property type="entry name" value="TRANSPOSASE FOR INSERTION SEQUENCE ELEMENT IS1557"/>
    <property type="match status" value="1"/>
</dbReference>
<dbReference type="PANTHER" id="PTHR33498:SF1">
    <property type="entry name" value="TRANSPOSASE FOR INSERTION SEQUENCE ELEMENT IS1557"/>
    <property type="match status" value="1"/>
</dbReference>
<evidence type="ECO:0000259" key="2">
    <source>
        <dbReference type="Pfam" id="PF01610"/>
    </source>
</evidence>
<dbReference type="RefSeq" id="WP_030068259.1">
    <property type="nucleotide sequence ID" value="NZ_JRKI01000018.1"/>
</dbReference>
<feature type="domain" description="Transposase IS204/IS1001/IS1096/IS1165 DDE" evidence="2">
    <location>
        <begin position="161"/>
        <end position="249"/>
    </location>
</feature>
<gene>
    <name evidence="4" type="ORF">SNA_12730</name>
</gene>
<feature type="compositionally biased region" description="Low complexity" evidence="1">
    <location>
        <begin position="277"/>
        <end position="286"/>
    </location>
</feature>
<evidence type="ECO:0000313" key="5">
    <source>
        <dbReference type="Proteomes" id="UP000032458"/>
    </source>
</evidence>
<sequence>MEDVVLRLEELLFPSIADVAVLSVDVNNETVRIEACCTAVGAVCPGCGDRSSRVHGSYLRFPADSPSAGRRVVLCLEVRRFMCGNPSCDRRTFVEQVSGLTRRFGRWTEGLRSTLAAVGLALAGRAGARMAGVFGVSVSRSTVLRMVSALPEPESPAPRVVGVDEYATRKGRVYGTVLVDVETRRPVDLLPDREASSLAAWLAERPGIEVVCRDRAPFFAEGAATGAPQAIQVADRWHLWHNLGEATERSVAQHRGCLRVLVPEPAPRTSPEPTPPEEASSSPWPTGHRFADRIRTRHATVHALLEAGHSRRSIGRQLHMTHRTVKSLADAPKPEDLFRGQWQNNRTSVLDEYKPYLDDRWNAGCTNAWKLWEEIVPLGYKGTYGIVSAYIRKKRTSPQPVTAKPPSPRTVSKWILSRPETLTEIEQLRLKTVLAQCPELEALTGHVRSFATMLTERQGERLPQWLDAVRQDDLPSLHTLAAGIDRDRQAVIAGLTLPWNSGVVEGHVNRIKMLKRQMFGRAGFQLLRKRVLLS</sequence>
<protein>
    <submittedName>
        <fullName evidence="4">Transposase</fullName>
    </submittedName>
</protein>
<name>A0A0D7CNE2_9ACTN</name>
<dbReference type="InterPro" id="IPR002560">
    <property type="entry name" value="Transposase_DDE"/>
</dbReference>
<dbReference type="AlphaFoldDB" id="A0A0D7CNE2"/>
<dbReference type="EMBL" id="JRKI01000018">
    <property type="protein sequence ID" value="KIZ17375.1"/>
    <property type="molecule type" value="Genomic_DNA"/>
</dbReference>
<organism evidence="4 5">
    <name type="scientific">Streptomyces natalensis ATCC 27448</name>
    <dbReference type="NCBI Taxonomy" id="1240678"/>
    <lineage>
        <taxon>Bacteria</taxon>
        <taxon>Bacillati</taxon>
        <taxon>Actinomycetota</taxon>
        <taxon>Actinomycetes</taxon>
        <taxon>Kitasatosporales</taxon>
        <taxon>Streptomycetaceae</taxon>
        <taxon>Streptomyces</taxon>
    </lineage>
</organism>